<feature type="compositionally biased region" description="Acidic residues" evidence="1">
    <location>
        <begin position="70"/>
        <end position="87"/>
    </location>
</feature>
<accession>A0A9N8DV34</accession>
<evidence type="ECO:0000256" key="1">
    <source>
        <dbReference type="SAM" id="MobiDB-lite"/>
    </source>
</evidence>
<dbReference type="EMBL" id="CAICTM010000303">
    <property type="protein sequence ID" value="CAB9507391.1"/>
    <property type="molecule type" value="Genomic_DNA"/>
</dbReference>
<proteinExistence type="predicted"/>
<evidence type="ECO:0000256" key="2">
    <source>
        <dbReference type="SAM" id="SignalP"/>
    </source>
</evidence>
<organism evidence="3 4">
    <name type="scientific">Seminavis robusta</name>
    <dbReference type="NCBI Taxonomy" id="568900"/>
    <lineage>
        <taxon>Eukaryota</taxon>
        <taxon>Sar</taxon>
        <taxon>Stramenopiles</taxon>
        <taxon>Ochrophyta</taxon>
        <taxon>Bacillariophyta</taxon>
        <taxon>Bacillariophyceae</taxon>
        <taxon>Bacillariophycidae</taxon>
        <taxon>Naviculales</taxon>
        <taxon>Naviculaceae</taxon>
        <taxon>Seminavis</taxon>
    </lineage>
</organism>
<keyword evidence="4" id="KW-1185">Reference proteome</keyword>
<feature type="chain" id="PRO_5040383292" evidence="2">
    <location>
        <begin position="24"/>
        <end position="1081"/>
    </location>
</feature>
<feature type="region of interest" description="Disordered" evidence="1">
    <location>
        <begin position="207"/>
        <end position="300"/>
    </location>
</feature>
<dbReference type="AlphaFoldDB" id="A0A9N8DV34"/>
<evidence type="ECO:0000313" key="3">
    <source>
        <dbReference type="EMBL" id="CAB9507391.1"/>
    </source>
</evidence>
<keyword evidence="2" id="KW-0732">Signal</keyword>
<feature type="region of interest" description="Disordered" evidence="1">
    <location>
        <begin position="134"/>
        <end position="165"/>
    </location>
</feature>
<feature type="compositionally biased region" description="Gly residues" evidence="1">
    <location>
        <begin position="221"/>
        <end position="276"/>
    </location>
</feature>
<feature type="signal peptide" evidence="2">
    <location>
        <begin position="1"/>
        <end position="23"/>
    </location>
</feature>
<gene>
    <name evidence="3" type="ORF">SEMRO_304_G112630.1</name>
</gene>
<feature type="region of interest" description="Disordered" evidence="1">
    <location>
        <begin position="49"/>
        <end position="89"/>
    </location>
</feature>
<comment type="caution">
    <text evidence="3">The sequence shown here is derived from an EMBL/GenBank/DDBJ whole genome shotgun (WGS) entry which is preliminary data.</text>
</comment>
<feature type="compositionally biased region" description="Polar residues" evidence="1">
    <location>
        <begin position="289"/>
        <end position="300"/>
    </location>
</feature>
<feature type="region of interest" description="Disordered" evidence="1">
    <location>
        <begin position="422"/>
        <end position="443"/>
    </location>
</feature>
<name>A0A9N8DV34_9STRA</name>
<reference evidence="3" key="1">
    <citation type="submission" date="2020-06" db="EMBL/GenBank/DDBJ databases">
        <authorList>
            <consortium name="Plant Systems Biology data submission"/>
        </authorList>
    </citation>
    <scope>NUCLEOTIDE SEQUENCE</scope>
    <source>
        <strain evidence="3">D6</strain>
    </source>
</reference>
<sequence>MKFLPQVTRFLISSLAIANLAKASFDKTHEVGNDLDDWTTDTLVADPGPQLVHTRLGAPKSVNVSRKLEDEDSDDSEEDASDSSDDNDSMKDQILELMKEVMPGQVANIDQVMKQYEGKEESLLKRLETMKANADAANGQSGSSGQSGGSSQSTEEEDSSSSGDSADLKDQILELMKDVIPHEAANIDKWMGMYKGREESFLKSLQTMKEQRDAQKAAQQGGSGGGQSGGGQSAGGGQSGGGQSAGGGQPDGGQYAGGGQPGGGQYPGGQPGGYPAGGARKKPKPRPFTEQTPFQDCTMSQMGIIPDEFDEMGNCYPDLSMPLTLMDALMGGLTDLGGDDLTVDKIVDEAFQPIFELLRDLAPFGEDLTEAAIAVIQKGLDDVSSVTSDLADQAVSAVEDVVEDVKEETIGDTLEDMEGILEKGKNPQAPPGAPPGAATGAESNASGMGFDAQFCAGDFVGKRIFSPDAAMGEIMIPICTKLPLKTKNGEEWSIFAGDVNLPADVDAEVCGGQGKHRRMSFCLAVSTCHVLPSIAFIFDEETTKCLTARLEETVNGISSLLNSGEGTDTTVGFTLSNAFSMDSEVYANGEHFSHKASPELYTQTSSKIDSKMILPELDGWFTITGDLRQGINIVNPLGLPISEDIIDGTLDNLGKMEPEEILKVFSSVVVTYTMNGKFNLKVGFDKMPLIGHMLKPIDMQFEDASILISSGNSELTFENGDTTEIFPGFSTYIGLKGNGKAIRSLVTQILMSMDGIFDTMLANMPLGPLFESSVDLVSEIGTEFIMDKLEFMAVDSSKDYGFGVRADVESAGFKLKLPLRLGPGDVTDFDLDCSTDFEKFYCDPQIGDISAFFAALAEEIADGSLLILKKLAEDFVKGAEEAGKTIAMAVDRAAAKAGEVFGKENMEQTLKDVMEGKLDVGKELEEIASIGYAAMSALCKSEDCQPDGEACIGDPTGLKKKQGTCCSCCNDESNWWKTNLNLPGQACGLEPKWEDGSPCVIGVTCHMCKNGDNWWDSVPDLLGLPGQACGPKPCIPDGDMCVQLLSCPNCCSRTNMFAKCGKQGCLGGFTSTIHASLMYGS</sequence>
<dbReference type="Proteomes" id="UP001153069">
    <property type="component" value="Unassembled WGS sequence"/>
</dbReference>
<feature type="compositionally biased region" description="Low complexity" evidence="1">
    <location>
        <begin position="139"/>
        <end position="153"/>
    </location>
</feature>
<protein>
    <submittedName>
        <fullName evidence="3">Uncharacterized protein</fullName>
    </submittedName>
</protein>
<evidence type="ECO:0000313" key="4">
    <source>
        <dbReference type="Proteomes" id="UP001153069"/>
    </source>
</evidence>